<comment type="caution">
    <text evidence="1">The sequence shown here is derived from an EMBL/GenBank/DDBJ whole genome shotgun (WGS) entry which is preliminary data.</text>
</comment>
<name>K9DIP7_9BURK</name>
<organism evidence="1 2">
    <name type="scientific">Massilia timonae CCUG 45783</name>
    <dbReference type="NCBI Taxonomy" id="883126"/>
    <lineage>
        <taxon>Bacteria</taxon>
        <taxon>Pseudomonadati</taxon>
        <taxon>Pseudomonadota</taxon>
        <taxon>Betaproteobacteria</taxon>
        <taxon>Burkholderiales</taxon>
        <taxon>Oxalobacteraceae</taxon>
        <taxon>Telluria group</taxon>
        <taxon>Massilia</taxon>
    </lineage>
</organism>
<protein>
    <submittedName>
        <fullName evidence="1">Uncharacterized protein</fullName>
    </submittedName>
</protein>
<accession>K9DIP7</accession>
<evidence type="ECO:0000313" key="1">
    <source>
        <dbReference type="EMBL" id="EKU84163.1"/>
    </source>
</evidence>
<reference evidence="1 2" key="1">
    <citation type="submission" date="2012-09" db="EMBL/GenBank/DDBJ databases">
        <title>The Genome Sequence of Massilia timonae CCUG 45783.</title>
        <authorList>
            <consortium name="The Broad Institute Genome Sequencing Platform"/>
            <person name="Earl A."/>
            <person name="Ward D."/>
            <person name="Feldgarden M."/>
            <person name="Gevers D."/>
            <person name="Huys G."/>
            <person name="Walker B."/>
            <person name="Young S.K."/>
            <person name="Zeng Q."/>
            <person name="Gargeya S."/>
            <person name="Fitzgerald M."/>
            <person name="Haas B."/>
            <person name="Abouelleil A."/>
            <person name="Alvarado L."/>
            <person name="Arachchi H.M."/>
            <person name="Berlin A.M."/>
            <person name="Chapman S.B."/>
            <person name="Goldberg J."/>
            <person name="Griggs A."/>
            <person name="Gujja S."/>
            <person name="Hansen M."/>
            <person name="Howarth C."/>
            <person name="Imamovic A."/>
            <person name="Larimer J."/>
            <person name="McCowen C."/>
            <person name="Montmayeur A."/>
            <person name="Murphy C."/>
            <person name="Neiman D."/>
            <person name="Pearson M."/>
            <person name="Priest M."/>
            <person name="Roberts A."/>
            <person name="Saif S."/>
            <person name="Shea T."/>
            <person name="Sisk P."/>
            <person name="Sykes S."/>
            <person name="Wortman J."/>
            <person name="Nusbaum C."/>
            <person name="Birren B."/>
        </authorList>
    </citation>
    <scope>NUCLEOTIDE SEQUENCE [LARGE SCALE GENOMIC DNA]</scope>
    <source>
        <strain evidence="1 2">CCUG 45783</strain>
    </source>
</reference>
<dbReference type="OrthoDB" id="573467at2"/>
<dbReference type="RefSeq" id="WP_005664143.1">
    <property type="nucleotide sequence ID" value="NZ_JH992922.1"/>
</dbReference>
<keyword evidence="2" id="KW-1185">Reference proteome</keyword>
<dbReference type="AlphaFoldDB" id="K9DIP7"/>
<gene>
    <name evidence="1" type="ORF">HMPREF9710_00806</name>
</gene>
<sequence length="201" mass="22916">MDQQTIIQRLRACIETASTQTFLRRDFAHLGSARQLSRCLAMLQDEGIIEHAGYGLYLRPNTITIENAIRAIRDRLGPRARRLVTISGVTVALGDTRERPNPQTLLDAKKLASAVRVVQCCTVDEIRRKSLENIERWNSKGTWVSAHDEWRALMEHGTDEEIIAVMTGTDERCNRLRQSPPYVGLVEPVELRTVTRRLMPR</sequence>
<proteinExistence type="predicted"/>
<dbReference type="HOGENOM" id="CLU_1370812_0_0_4"/>
<dbReference type="EMBL" id="AGZI01000008">
    <property type="protein sequence ID" value="EKU84163.1"/>
    <property type="molecule type" value="Genomic_DNA"/>
</dbReference>
<evidence type="ECO:0000313" key="2">
    <source>
        <dbReference type="Proteomes" id="UP000009874"/>
    </source>
</evidence>
<dbReference type="Proteomes" id="UP000009874">
    <property type="component" value="Unassembled WGS sequence"/>
</dbReference>